<dbReference type="PANTHER" id="PTHR10775">
    <property type="entry name" value="OS08G0208400 PROTEIN"/>
    <property type="match status" value="1"/>
</dbReference>
<feature type="domain" description="Transposase-associated" evidence="2">
    <location>
        <begin position="3"/>
        <end position="76"/>
    </location>
</feature>
<gene>
    <name evidence="3" type="ORF">L3X38_008629</name>
</gene>
<accession>A0AAD4ZWX9</accession>
<dbReference type="InterPro" id="IPR029480">
    <property type="entry name" value="Transpos_assoc"/>
</dbReference>
<sequence>MSRRWIQNPNRCADEYLDGIEGFIEFARRHNPGATRIRCPCRRCNNTLFESIETVGFHLVRNGMIETYSIWNLHGEQVDHASSSNAPRVDNVEPIVDPNDQVMGIIQDAFPFASTNINQKGEDDVPTPIDSAEFEQYEKLLKNANQELYPGCESFSVLTAIVELMHGKIKYRMSNLCFDYFLGVFKRMLPTDNCLPKDHKHAQKVLHGLGLGYEKIHACKNNCMLFYKEHETLDTCPICNESRFKMTSQNRTTKIPQKVMRYLPLKPRLQRLYMSMHTATDMRWHKEKRMSDLIRRGRSMTTAPSSDPPAQSAAAATAPAMLDDVVVGPGASQAPASSSSSVAQPPSARRRHRPTDTIDTTSTDGTGASGSQPGITTLLYC</sequence>
<organism evidence="3 4">
    <name type="scientific">Prunus dulcis</name>
    <name type="common">Almond</name>
    <name type="synonym">Amygdalus dulcis</name>
    <dbReference type="NCBI Taxonomy" id="3755"/>
    <lineage>
        <taxon>Eukaryota</taxon>
        <taxon>Viridiplantae</taxon>
        <taxon>Streptophyta</taxon>
        <taxon>Embryophyta</taxon>
        <taxon>Tracheophyta</taxon>
        <taxon>Spermatophyta</taxon>
        <taxon>Magnoliopsida</taxon>
        <taxon>eudicotyledons</taxon>
        <taxon>Gunneridae</taxon>
        <taxon>Pentapetalae</taxon>
        <taxon>rosids</taxon>
        <taxon>fabids</taxon>
        <taxon>Rosales</taxon>
        <taxon>Rosaceae</taxon>
        <taxon>Amygdaloideae</taxon>
        <taxon>Amygdaleae</taxon>
        <taxon>Prunus</taxon>
    </lineage>
</organism>
<dbReference type="Proteomes" id="UP001054821">
    <property type="component" value="Chromosome 1"/>
</dbReference>
<protein>
    <recommendedName>
        <fullName evidence="2">Transposase-associated domain-containing protein</fullName>
    </recommendedName>
</protein>
<dbReference type="Pfam" id="PF13963">
    <property type="entry name" value="Transpos_assoc"/>
    <property type="match status" value="1"/>
</dbReference>
<feature type="compositionally biased region" description="Low complexity" evidence="1">
    <location>
        <begin position="327"/>
        <end position="347"/>
    </location>
</feature>
<evidence type="ECO:0000313" key="4">
    <source>
        <dbReference type="Proteomes" id="UP001054821"/>
    </source>
</evidence>
<proteinExistence type="predicted"/>
<dbReference type="EMBL" id="JAJFAZ020000001">
    <property type="protein sequence ID" value="KAI5355734.1"/>
    <property type="molecule type" value="Genomic_DNA"/>
</dbReference>
<reference evidence="3 4" key="1">
    <citation type="journal article" date="2022" name="G3 (Bethesda)">
        <title>Whole-genome sequence and methylome profiling of the almond [Prunus dulcis (Mill.) D.A. Webb] cultivar 'Nonpareil'.</title>
        <authorList>
            <person name="D'Amico-Willman K.M."/>
            <person name="Ouma W.Z."/>
            <person name="Meulia T."/>
            <person name="Sideli G.M."/>
            <person name="Gradziel T.M."/>
            <person name="Fresnedo-Ramirez J."/>
        </authorList>
    </citation>
    <scope>NUCLEOTIDE SEQUENCE [LARGE SCALE GENOMIC DNA]</scope>
    <source>
        <strain evidence="3">Clone GOH B32 T37-40</strain>
    </source>
</reference>
<comment type="caution">
    <text evidence="3">The sequence shown here is derived from an EMBL/GenBank/DDBJ whole genome shotgun (WGS) entry which is preliminary data.</text>
</comment>
<dbReference type="AlphaFoldDB" id="A0AAD4ZWX9"/>
<name>A0AAD4ZWX9_PRUDU</name>
<dbReference type="PANTHER" id="PTHR10775:SF185">
    <property type="entry name" value="OS08G0208400 PROTEIN"/>
    <property type="match status" value="1"/>
</dbReference>
<feature type="compositionally biased region" description="Low complexity" evidence="1">
    <location>
        <begin position="357"/>
        <end position="371"/>
    </location>
</feature>
<evidence type="ECO:0000313" key="3">
    <source>
        <dbReference type="EMBL" id="KAI5355734.1"/>
    </source>
</evidence>
<evidence type="ECO:0000256" key="1">
    <source>
        <dbReference type="SAM" id="MobiDB-lite"/>
    </source>
</evidence>
<evidence type="ECO:0000259" key="2">
    <source>
        <dbReference type="Pfam" id="PF13963"/>
    </source>
</evidence>
<feature type="region of interest" description="Disordered" evidence="1">
    <location>
        <begin position="327"/>
        <end position="376"/>
    </location>
</feature>
<keyword evidence="4" id="KW-1185">Reference proteome</keyword>